<proteinExistence type="predicted"/>
<feature type="chain" id="PRO_5013249392" description="SLH domain-containing protein" evidence="2">
    <location>
        <begin position="28"/>
        <end position="726"/>
    </location>
</feature>
<evidence type="ECO:0000313" key="4">
    <source>
        <dbReference type="EMBL" id="OMF50172.1"/>
    </source>
</evidence>
<protein>
    <recommendedName>
        <fullName evidence="3">SLH domain-containing protein</fullName>
    </recommendedName>
</protein>
<sequence>MKKGLHGTLTGLLGLGMTLGAVSPAFAAQPAKDINGHWAEKQLQEWVNQGTLKGFEDGTVRPNQSITRAEFIVLVNRIFGYTESAQVQFNDLSSSNWAYTDVAKAVKAGYVQGYQDQTIHPSADVTRQEAAAMIAKVVGLTAGQTDLLSTFKDADRISAWSKQGVAAVLDSKIMNGYPDQTFEPQKSLTRAEAVVLINAAFAKKASETVTFDHAGTYGGTDQEIQVIHGNVVISAPGVILQNVEIQGNLTLAEGIGSGDATLKNVKVHGTTNVEGGGENSIHFVDSVLVNIVVNKKDGTVRIVAEGSTVTQSVVVKSSAKLEEDHASGEGFTNVELSNDLPANAKVTLNGTFDDVDVFAASISVQLVKGSIENVQVDGSAGNTSIELSREAKIVRLVLDAVAKLLGSGQIQTATINDGAKGSTFQTKPNQTEGSQKDSIQVNTPASSGSSGGASSGGNSGGSSGGSNDGGNNGGGTTTPADTVAPVITLKGESTVTLAYGAEYVDEGVTITDNKDTGLVRQGYHSSGDMDYVTIDWTKPATYVVKIEVTDNAGNVSEVKQVEATVEGPKDTVAPTIQDASLAVDNGLVLNFSIDEDIDLSTDADVRISYFEKNGENLVPIQNSITGGDLVKDKTWDGYLFGVETGKNYSKGTAGVEAYLDEITANTKLATLVRQGYHSSGDMDYVTIDWTKPATYVVKIEVTDNAGNVSEVKQVEATVEGLNNQEE</sequence>
<feature type="domain" description="SLH" evidence="3">
    <location>
        <begin position="148"/>
        <end position="211"/>
    </location>
</feature>
<dbReference type="EMBL" id="MRTP01000012">
    <property type="protein sequence ID" value="OMF50172.1"/>
    <property type="molecule type" value="Genomic_DNA"/>
</dbReference>
<organism evidence="4 5">
    <name type="scientific">Paenibacillus rhizosphaerae</name>
    <dbReference type="NCBI Taxonomy" id="297318"/>
    <lineage>
        <taxon>Bacteria</taxon>
        <taxon>Bacillati</taxon>
        <taxon>Bacillota</taxon>
        <taxon>Bacilli</taxon>
        <taxon>Bacillales</taxon>
        <taxon>Paenibacillaceae</taxon>
        <taxon>Paenibacillus</taxon>
    </lineage>
</organism>
<dbReference type="Gene3D" id="2.60.40.10">
    <property type="entry name" value="Immunoglobulins"/>
    <property type="match status" value="1"/>
</dbReference>
<dbReference type="AlphaFoldDB" id="A0A1R1EEJ1"/>
<reference evidence="4 5" key="1">
    <citation type="submission" date="2016-11" db="EMBL/GenBank/DDBJ databases">
        <title>Paenibacillus species isolates.</title>
        <authorList>
            <person name="Beno S.M."/>
        </authorList>
    </citation>
    <scope>NUCLEOTIDE SEQUENCE [LARGE SCALE GENOMIC DNA]</scope>
    <source>
        <strain evidence="4 5">FSL R5-0378</strain>
    </source>
</reference>
<feature type="domain" description="SLH" evidence="3">
    <location>
        <begin position="90"/>
        <end position="147"/>
    </location>
</feature>
<dbReference type="InterPro" id="IPR022038">
    <property type="entry name" value="Ig-like_bact"/>
</dbReference>
<dbReference type="InterPro" id="IPR013783">
    <property type="entry name" value="Ig-like_fold"/>
</dbReference>
<keyword evidence="5" id="KW-1185">Reference proteome</keyword>
<feature type="region of interest" description="Disordered" evidence="1">
    <location>
        <begin position="418"/>
        <end position="481"/>
    </location>
</feature>
<feature type="domain" description="SLH" evidence="3">
    <location>
        <begin position="26"/>
        <end position="89"/>
    </location>
</feature>
<dbReference type="STRING" id="297318.BK138_28220"/>
<evidence type="ECO:0000313" key="5">
    <source>
        <dbReference type="Proteomes" id="UP000187172"/>
    </source>
</evidence>
<comment type="caution">
    <text evidence="4">The sequence shown here is derived from an EMBL/GenBank/DDBJ whole genome shotgun (WGS) entry which is preliminary data.</text>
</comment>
<dbReference type="Pfam" id="PF12245">
    <property type="entry name" value="Big_3_2"/>
    <property type="match status" value="2"/>
</dbReference>
<dbReference type="PANTHER" id="PTHR43308">
    <property type="entry name" value="OUTER MEMBRANE PROTEIN ALPHA-RELATED"/>
    <property type="match status" value="1"/>
</dbReference>
<dbReference type="Pfam" id="PF00395">
    <property type="entry name" value="SLH"/>
    <property type="match status" value="3"/>
</dbReference>
<evidence type="ECO:0000256" key="2">
    <source>
        <dbReference type="SAM" id="SignalP"/>
    </source>
</evidence>
<dbReference type="InterPro" id="IPR051465">
    <property type="entry name" value="Cell_Envelope_Struct_Comp"/>
</dbReference>
<gene>
    <name evidence="4" type="ORF">BK138_28220</name>
</gene>
<dbReference type="Proteomes" id="UP000187172">
    <property type="component" value="Unassembled WGS sequence"/>
</dbReference>
<dbReference type="RefSeq" id="WP_076174570.1">
    <property type="nucleotide sequence ID" value="NZ_MRTP01000012.1"/>
</dbReference>
<dbReference type="PROSITE" id="PS51272">
    <property type="entry name" value="SLH"/>
    <property type="match status" value="3"/>
</dbReference>
<accession>A0A1R1EEJ1</accession>
<keyword evidence="2" id="KW-0732">Signal</keyword>
<feature type="compositionally biased region" description="Gly residues" evidence="1">
    <location>
        <begin position="449"/>
        <end position="476"/>
    </location>
</feature>
<evidence type="ECO:0000256" key="1">
    <source>
        <dbReference type="SAM" id="MobiDB-lite"/>
    </source>
</evidence>
<feature type="compositionally biased region" description="Polar residues" evidence="1">
    <location>
        <begin position="422"/>
        <end position="445"/>
    </location>
</feature>
<feature type="signal peptide" evidence="2">
    <location>
        <begin position="1"/>
        <end position="27"/>
    </location>
</feature>
<name>A0A1R1EEJ1_9BACL</name>
<evidence type="ECO:0000259" key="3">
    <source>
        <dbReference type="PROSITE" id="PS51272"/>
    </source>
</evidence>
<dbReference type="InterPro" id="IPR001119">
    <property type="entry name" value="SLH_dom"/>
</dbReference>
<dbReference type="PANTHER" id="PTHR43308:SF5">
    <property type="entry name" value="S-LAYER PROTEIN _ PEPTIDOGLYCAN ENDO-BETA-N-ACETYLGLUCOSAMINIDASE"/>
    <property type="match status" value="1"/>
</dbReference>